<sequence length="192" mass="22168">MFLNFSVNHYLESDRYFMQLLRLFEIDNFGVSELVSENVGSNWCYHCASPLSILDRELAKVIEQLLSIRRSSYPANAVTSECSNPTNQTKMARQYCQHSYCSTIVLTDHETMNAFTMRGCAENFGAIDKAFLSKRGDNTCERLTEKVDVKECICKNRKYCYAGPQRKFSFETYEITDPSSDSIEGDIRRMIY</sequence>
<evidence type="ECO:0000313" key="2">
    <source>
        <dbReference type="WBParaSite" id="SMUV_0000241201-mRNA-1"/>
    </source>
</evidence>
<protein>
    <submittedName>
        <fullName evidence="2">Uncharacterized protein</fullName>
    </submittedName>
</protein>
<proteinExistence type="predicted"/>
<reference evidence="2" key="1">
    <citation type="submission" date="2017-02" db="UniProtKB">
        <authorList>
            <consortium name="WormBaseParasite"/>
        </authorList>
    </citation>
    <scope>IDENTIFICATION</scope>
</reference>
<dbReference type="WBParaSite" id="SMUV_0000241201-mRNA-1">
    <property type="protein sequence ID" value="SMUV_0000241201-mRNA-1"/>
    <property type="gene ID" value="SMUV_0000241201"/>
</dbReference>
<accession>A0A0N5ADY2</accession>
<name>A0A0N5ADY2_9BILA</name>
<organism evidence="1 2">
    <name type="scientific">Syphacia muris</name>
    <dbReference type="NCBI Taxonomy" id="451379"/>
    <lineage>
        <taxon>Eukaryota</taxon>
        <taxon>Metazoa</taxon>
        <taxon>Ecdysozoa</taxon>
        <taxon>Nematoda</taxon>
        <taxon>Chromadorea</taxon>
        <taxon>Rhabditida</taxon>
        <taxon>Spirurina</taxon>
        <taxon>Oxyuridomorpha</taxon>
        <taxon>Oxyuroidea</taxon>
        <taxon>Oxyuridae</taxon>
        <taxon>Syphacia</taxon>
    </lineage>
</organism>
<dbReference type="Proteomes" id="UP000046393">
    <property type="component" value="Unplaced"/>
</dbReference>
<dbReference type="AlphaFoldDB" id="A0A0N5ADY2"/>
<evidence type="ECO:0000313" key="1">
    <source>
        <dbReference type="Proteomes" id="UP000046393"/>
    </source>
</evidence>
<keyword evidence="1" id="KW-1185">Reference proteome</keyword>